<sequence length="156" mass="14329">MTSATGADGAPDARAATRQAMISATSASRGRPSAAISPATVRKAEGSVPPPTDCAACSENWPSRGPVRTSSGSAGQAAAAAAMAAGSAAGAADACGAAGSTTASVATGVTAGTGGCIACHPQYASPAPASSAAAASAPLFHASAMAHLSAACGAGV</sequence>
<dbReference type="EMBL" id="CP053418">
    <property type="protein sequence ID" value="QJW84129.1"/>
    <property type="molecule type" value="Genomic_DNA"/>
</dbReference>
<evidence type="ECO:0000256" key="1">
    <source>
        <dbReference type="SAM" id="MobiDB-lite"/>
    </source>
</evidence>
<protein>
    <submittedName>
        <fullName evidence="2">Uncharacterized protein</fullName>
    </submittedName>
</protein>
<proteinExistence type="predicted"/>
<reference evidence="2 3" key="1">
    <citation type="submission" date="2020-05" db="EMBL/GenBank/DDBJ databases">
        <title>Ramlibacter rhizophilus sp. nov., isolated from rhizosphere soil of national flower Mugunghwa from South Korea.</title>
        <authorList>
            <person name="Zheng-Fei Y."/>
            <person name="Huan T."/>
        </authorList>
    </citation>
    <scope>NUCLEOTIDE SEQUENCE [LARGE SCALE GENOMIC DNA]</scope>
    <source>
        <strain evidence="2 3">H242</strain>
    </source>
</reference>
<dbReference type="PROSITE" id="PS51009">
    <property type="entry name" value="CYTCII"/>
    <property type="match status" value="1"/>
</dbReference>
<dbReference type="InterPro" id="IPR002321">
    <property type="entry name" value="Cyt_c_II"/>
</dbReference>
<organism evidence="2 3">
    <name type="scientific">Ramlibacter terrae</name>
    <dbReference type="NCBI Taxonomy" id="2732511"/>
    <lineage>
        <taxon>Bacteria</taxon>
        <taxon>Pseudomonadati</taxon>
        <taxon>Pseudomonadota</taxon>
        <taxon>Betaproteobacteria</taxon>
        <taxon>Burkholderiales</taxon>
        <taxon>Comamonadaceae</taxon>
        <taxon>Ramlibacter</taxon>
    </lineage>
</organism>
<accession>A0ABX6P246</accession>
<gene>
    <name evidence="2" type="ORF">HK414_10245</name>
</gene>
<evidence type="ECO:0000313" key="2">
    <source>
        <dbReference type="EMBL" id="QJW84129.1"/>
    </source>
</evidence>
<evidence type="ECO:0000313" key="3">
    <source>
        <dbReference type="Proteomes" id="UP000500826"/>
    </source>
</evidence>
<dbReference type="Proteomes" id="UP000500826">
    <property type="component" value="Chromosome"/>
</dbReference>
<feature type="region of interest" description="Disordered" evidence="1">
    <location>
        <begin position="1"/>
        <end position="72"/>
    </location>
</feature>
<keyword evidence="3" id="KW-1185">Reference proteome</keyword>
<name>A0ABX6P246_9BURK</name>